<dbReference type="EMBL" id="RCCT01000003">
    <property type="protein sequence ID" value="RLK07429.1"/>
    <property type="molecule type" value="Genomic_DNA"/>
</dbReference>
<protein>
    <submittedName>
        <fullName evidence="1">Uncharacterized protein</fullName>
    </submittedName>
</protein>
<dbReference type="OrthoDB" id="8410202at2"/>
<reference evidence="1 2" key="1">
    <citation type="submission" date="2018-10" db="EMBL/GenBank/DDBJ databases">
        <title>Genomic Encyclopedia of Archaeal and Bacterial Type Strains, Phase II (KMG-II): from individual species to whole genera.</title>
        <authorList>
            <person name="Goeker M."/>
        </authorList>
    </citation>
    <scope>NUCLEOTIDE SEQUENCE [LARGE SCALE GENOMIC DNA]</scope>
    <source>
        <strain evidence="1 2">DSM 29317</strain>
    </source>
</reference>
<dbReference type="Proteomes" id="UP000271700">
    <property type="component" value="Unassembled WGS sequence"/>
</dbReference>
<evidence type="ECO:0000313" key="2">
    <source>
        <dbReference type="Proteomes" id="UP000271700"/>
    </source>
</evidence>
<comment type="caution">
    <text evidence="1">The sequence shown here is derived from an EMBL/GenBank/DDBJ whole genome shotgun (WGS) entry which is preliminary data.</text>
</comment>
<dbReference type="AlphaFoldDB" id="A0A497ZFE0"/>
<name>A0A497ZFE0_9RHOB</name>
<keyword evidence="2" id="KW-1185">Reference proteome</keyword>
<gene>
    <name evidence="1" type="ORF">CLV75_2552</name>
</gene>
<dbReference type="RefSeq" id="WP_010441327.1">
    <property type="nucleotide sequence ID" value="NZ_AEYW01000012.1"/>
</dbReference>
<dbReference type="STRING" id="981384.GCA_000192475_02149"/>
<accession>A0A497ZFE0</accession>
<organism evidence="1 2">
    <name type="scientific">Ruegeria conchae</name>
    <dbReference type="NCBI Taxonomy" id="981384"/>
    <lineage>
        <taxon>Bacteria</taxon>
        <taxon>Pseudomonadati</taxon>
        <taxon>Pseudomonadota</taxon>
        <taxon>Alphaproteobacteria</taxon>
        <taxon>Rhodobacterales</taxon>
        <taxon>Roseobacteraceae</taxon>
        <taxon>Ruegeria</taxon>
    </lineage>
</organism>
<evidence type="ECO:0000313" key="1">
    <source>
        <dbReference type="EMBL" id="RLK07429.1"/>
    </source>
</evidence>
<sequence length="133" mass="14694">MGIATETHGNLTCEVEADEVENQYTGTLKYNSFEVGRVSGSDLAAVRAQFQMIASLVDEGAQIRHGIIVCGYHNDELRGDVLLVDGEALGTWYMDDEEWCYFTVDGETEPKCTAPSAWMMHDAIAEWHTAASQ</sequence>
<proteinExistence type="predicted"/>